<evidence type="ECO:0000313" key="3">
    <source>
        <dbReference type="Proteomes" id="UP000600918"/>
    </source>
</evidence>
<feature type="region of interest" description="Disordered" evidence="1">
    <location>
        <begin position="59"/>
        <end position="79"/>
    </location>
</feature>
<evidence type="ECO:0000313" key="2">
    <source>
        <dbReference type="EMBL" id="KAF7422001.1"/>
    </source>
</evidence>
<keyword evidence="3" id="KW-1185">Reference proteome</keyword>
<evidence type="ECO:0000256" key="1">
    <source>
        <dbReference type="SAM" id="MobiDB-lite"/>
    </source>
</evidence>
<dbReference type="Proteomes" id="UP000600918">
    <property type="component" value="Unassembled WGS sequence"/>
</dbReference>
<protein>
    <submittedName>
        <fullName evidence="2">Uncharacterized protein</fullName>
    </submittedName>
</protein>
<accession>A0A834NZ81</accession>
<proteinExistence type="predicted"/>
<name>A0A834NZ81_VESPE</name>
<comment type="caution">
    <text evidence="2">The sequence shown here is derived from an EMBL/GenBank/DDBJ whole genome shotgun (WGS) entry which is preliminary data.</text>
</comment>
<reference evidence="2" key="1">
    <citation type="journal article" date="2020" name="G3 (Bethesda)">
        <title>High-Quality Assemblies for Three Invasive Social Wasps from the &lt;i&gt;Vespula&lt;/i&gt; Genus.</title>
        <authorList>
            <person name="Harrop T.W.R."/>
            <person name="Guhlin J."/>
            <person name="McLaughlin G.M."/>
            <person name="Permina E."/>
            <person name="Stockwell P."/>
            <person name="Gilligan J."/>
            <person name="Le Lec M.F."/>
            <person name="Gruber M.A.M."/>
            <person name="Quinn O."/>
            <person name="Lovegrove M."/>
            <person name="Duncan E.J."/>
            <person name="Remnant E.J."/>
            <person name="Van Eeckhoven J."/>
            <person name="Graham B."/>
            <person name="Knapp R.A."/>
            <person name="Langford K.W."/>
            <person name="Kronenberg Z."/>
            <person name="Press M.O."/>
            <person name="Eacker S.M."/>
            <person name="Wilson-Rankin E.E."/>
            <person name="Purcell J."/>
            <person name="Lester P.J."/>
            <person name="Dearden P.K."/>
        </authorList>
    </citation>
    <scope>NUCLEOTIDE SEQUENCE</scope>
    <source>
        <strain evidence="2">Volc-1</strain>
    </source>
</reference>
<dbReference type="AlphaFoldDB" id="A0A834NZ81"/>
<organism evidence="2 3">
    <name type="scientific">Vespula pensylvanica</name>
    <name type="common">Western yellow jacket</name>
    <name type="synonym">Wasp</name>
    <dbReference type="NCBI Taxonomy" id="30213"/>
    <lineage>
        <taxon>Eukaryota</taxon>
        <taxon>Metazoa</taxon>
        <taxon>Ecdysozoa</taxon>
        <taxon>Arthropoda</taxon>
        <taxon>Hexapoda</taxon>
        <taxon>Insecta</taxon>
        <taxon>Pterygota</taxon>
        <taxon>Neoptera</taxon>
        <taxon>Endopterygota</taxon>
        <taxon>Hymenoptera</taxon>
        <taxon>Apocrita</taxon>
        <taxon>Aculeata</taxon>
        <taxon>Vespoidea</taxon>
        <taxon>Vespidae</taxon>
        <taxon>Vespinae</taxon>
        <taxon>Vespula</taxon>
    </lineage>
</organism>
<gene>
    <name evidence="2" type="ORF">H0235_009837</name>
</gene>
<feature type="compositionally biased region" description="Basic and acidic residues" evidence="1">
    <location>
        <begin position="59"/>
        <end position="77"/>
    </location>
</feature>
<dbReference type="EMBL" id="JACSDY010000008">
    <property type="protein sequence ID" value="KAF7422001.1"/>
    <property type="molecule type" value="Genomic_DNA"/>
</dbReference>
<sequence>MTTIRSLISSLYSLNQQSFFYKYKGSNSAEKKKIDGFNKGCHMCRATVTLVKYNTGNAERVHEKETDREKERKREEGNQVATEAIKLALSRYEHLTRV</sequence>